<dbReference type="AlphaFoldDB" id="A0A0F3GUV2"/>
<dbReference type="PANTHER" id="PTHR35812:SF1">
    <property type="entry name" value="LIPOPROTEIN"/>
    <property type="match status" value="1"/>
</dbReference>
<gene>
    <name evidence="4" type="ORF">MBAV_002164</name>
</gene>
<proteinExistence type="predicted"/>
<feature type="transmembrane region" description="Helical" evidence="2">
    <location>
        <begin position="35"/>
        <end position="55"/>
    </location>
</feature>
<dbReference type="Proteomes" id="UP000033423">
    <property type="component" value="Unassembled WGS sequence"/>
</dbReference>
<sequence>MMQSEAGVAGAVHGSPSRNKSHAGKSISPRERRGLLALVLITVIVVMCLAEAAYAKDYIIGVAIDLPKTGQTTCYDASGNAIACAGTGQDGELQSGVALPDLRFSERFTSGGEIFDELTGLIWAREGGTPTVDSCNGGAMTWQAALDYVACLNTTRGGGWWLPNINELASIINTGGQANVAAWLNSKGFTNVQLGNYWSSTTDASDKANAWCVNMSDGTVYYCDKSGYNNVLIVRSHGTNPN</sequence>
<feature type="domain" description="Lcl C-terminal" evidence="3">
    <location>
        <begin position="114"/>
        <end position="235"/>
    </location>
</feature>
<keyword evidence="2" id="KW-0812">Transmembrane</keyword>
<comment type="caution">
    <text evidence="4">The sequence shown here is derived from an EMBL/GenBank/DDBJ whole genome shotgun (WGS) entry which is preliminary data.</text>
</comment>
<organism evidence="4 5">
    <name type="scientific">Candidatus Magnetobacterium bavaricum</name>
    <dbReference type="NCBI Taxonomy" id="29290"/>
    <lineage>
        <taxon>Bacteria</taxon>
        <taxon>Pseudomonadati</taxon>
        <taxon>Nitrospirota</taxon>
        <taxon>Thermodesulfovibrionia</taxon>
        <taxon>Thermodesulfovibrionales</taxon>
        <taxon>Candidatus Magnetobacteriaceae</taxon>
        <taxon>Candidatus Magnetobacterium</taxon>
    </lineage>
</organism>
<dbReference type="InterPro" id="IPR011460">
    <property type="entry name" value="Lcl_C"/>
</dbReference>
<keyword evidence="5" id="KW-1185">Reference proteome</keyword>
<evidence type="ECO:0000259" key="3">
    <source>
        <dbReference type="Pfam" id="PF07603"/>
    </source>
</evidence>
<dbReference type="Pfam" id="PF07603">
    <property type="entry name" value="Lcl_C"/>
    <property type="match status" value="1"/>
</dbReference>
<accession>A0A0F3GUV2</accession>
<evidence type="ECO:0000256" key="2">
    <source>
        <dbReference type="SAM" id="Phobius"/>
    </source>
</evidence>
<evidence type="ECO:0000313" key="5">
    <source>
        <dbReference type="Proteomes" id="UP000033423"/>
    </source>
</evidence>
<feature type="region of interest" description="Disordered" evidence="1">
    <location>
        <begin position="1"/>
        <end position="27"/>
    </location>
</feature>
<name>A0A0F3GUV2_9BACT</name>
<keyword evidence="2" id="KW-0472">Membrane</keyword>
<evidence type="ECO:0000313" key="4">
    <source>
        <dbReference type="EMBL" id="KJU85642.1"/>
    </source>
</evidence>
<dbReference type="PANTHER" id="PTHR35812">
    <property type="entry name" value="LIPOPROTEIN"/>
    <property type="match status" value="1"/>
</dbReference>
<dbReference type="EMBL" id="LACI01000933">
    <property type="protein sequence ID" value="KJU85642.1"/>
    <property type="molecule type" value="Genomic_DNA"/>
</dbReference>
<reference evidence="4 5" key="1">
    <citation type="submission" date="2015-02" db="EMBL/GenBank/DDBJ databases">
        <title>Single-cell genomics of uncultivated deep-branching MTB reveals a conserved set of magnetosome genes.</title>
        <authorList>
            <person name="Kolinko S."/>
            <person name="Richter M."/>
            <person name="Glockner F.O."/>
            <person name="Brachmann A."/>
            <person name="Schuler D."/>
        </authorList>
    </citation>
    <scope>NUCLEOTIDE SEQUENCE [LARGE SCALE GENOMIC DNA]</scope>
    <source>
        <strain evidence="4">TM-1</strain>
    </source>
</reference>
<protein>
    <submittedName>
        <fullName evidence="4">Protein containing DUF1566</fullName>
    </submittedName>
</protein>
<evidence type="ECO:0000256" key="1">
    <source>
        <dbReference type="SAM" id="MobiDB-lite"/>
    </source>
</evidence>
<keyword evidence="2" id="KW-1133">Transmembrane helix</keyword>